<dbReference type="Proteomes" id="UP000278746">
    <property type="component" value="Unassembled WGS sequence"/>
</dbReference>
<keyword evidence="3" id="KW-1185">Reference proteome</keyword>
<dbReference type="RefSeq" id="WP_122901789.1">
    <property type="nucleotide sequence ID" value="NZ_RHIB01000004.1"/>
</dbReference>
<dbReference type="AlphaFoldDB" id="A0A3M7TLU5"/>
<dbReference type="OrthoDB" id="6691119at2"/>
<name>A0A3M7TLU5_9BACI</name>
<keyword evidence="1" id="KW-0812">Transmembrane</keyword>
<feature type="transmembrane region" description="Helical" evidence="1">
    <location>
        <begin position="65"/>
        <end position="85"/>
    </location>
</feature>
<protein>
    <submittedName>
        <fullName evidence="2">DUF2628 domain-containing protein</fullName>
    </submittedName>
</protein>
<reference evidence="2 3" key="1">
    <citation type="submission" date="2018-10" db="EMBL/GenBank/DDBJ databases">
        <title>Bacillus Keqinensis sp. nov., a moderately halophilic bacterium isolated from a saline-alkaline lake.</title>
        <authorList>
            <person name="Wang H."/>
        </authorList>
    </citation>
    <scope>NUCLEOTIDE SEQUENCE [LARGE SCALE GENOMIC DNA]</scope>
    <source>
        <strain evidence="2 3">KQ-3</strain>
    </source>
</reference>
<dbReference type="InterPro" id="IPR024399">
    <property type="entry name" value="DUF2628"/>
</dbReference>
<feature type="transmembrane region" description="Helical" evidence="1">
    <location>
        <begin position="141"/>
        <end position="167"/>
    </location>
</feature>
<gene>
    <name evidence="2" type="ORF">EBO34_19560</name>
</gene>
<proteinExistence type="predicted"/>
<evidence type="ECO:0000313" key="3">
    <source>
        <dbReference type="Proteomes" id="UP000278746"/>
    </source>
</evidence>
<organism evidence="2 3">
    <name type="scientific">Alteribacter keqinensis</name>
    <dbReference type="NCBI Taxonomy" id="2483800"/>
    <lineage>
        <taxon>Bacteria</taxon>
        <taxon>Bacillati</taxon>
        <taxon>Bacillota</taxon>
        <taxon>Bacilli</taxon>
        <taxon>Bacillales</taxon>
        <taxon>Bacillaceae</taxon>
        <taxon>Alteribacter</taxon>
    </lineage>
</organism>
<evidence type="ECO:0000256" key="1">
    <source>
        <dbReference type="SAM" id="Phobius"/>
    </source>
</evidence>
<keyword evidence="1" id="KW-0472">Membrane</keyword>
<evidence type="ECO:0000313" key="2">
    <source>
        <dbReference type="EMBL" id="RNA66314.1"/>
    </source>
</evidence>
<dbReference type="EMBL" id="RHIB01000004">
    <property type="protein sequence ID" value="RNA66314.1"/>
    <property type="molecule type" value="Genomic_DNA"/>
</dbReference>
<sequence>MSDTSFGQMMTTEKKEIKQSVQINDSYYIKKWSQSKAPERFAGWNWAAFILSPFWFSYRRMFGWASLYFLVLLVYSFADSFIPYVQYVTGIEGTSVRMIGCLFVIAALHILSGAYGNALYAKKIKNSVLTKRNQKPDRAQVPLFSQSGASIISAIVAPLVIVIFAFYPFIISAEWEYSPGFPKGAFVYLDEYGAPDTPWEMEQDPEYYLFSSSLMLFYENKEPIGRGGLEIEMYKVDGEGGRELILERSETFFRSSTVNIPLLDTGHADISAGDYEVDVYVEEELQDTATFTMVSPHS</sequence>
<comment type="caution">
    <text evidence="2">The sequence shown here is derived from an EMBL/GenBank/DDBJ whole genome shotgun (WGS) entry which is preliminary data.</text>
</comment>
<accession>A0A3M7TLU5</accession>
<keyword evidence="1" id="KW-1133">Transmembrane helix</keyword>
<dbReference type="Pfam" id="PF10947">
    <property type="entry name" value="DUF2628"/>
    <property type="match status" value="1"/>
</dbReference>
<feature type="transmembrane region" description="Helical" evidence="1">
    <location>
        <begin position="97"/>
        <end position="120"/>
    </location>
</feature>